<dbReference type="Proteomes" id="UP000229782">
    <property type="component" value="Unassembled WGS sequence"/>
</dbReference>
<protein>
    <submittedName>
        <fullName evidence="3">Endonuclease</fullName>
    </submittedName>
</protein>
<organism evidence="3 4">
    <name type="scientific">Candidatus Magasanikbacteria bacterium CG11_big_fil_rev_8_21_14_0_20_43_7</name>
    <dbReference type="NCBI Taxonomy" id="1974654"/>
    <lineage>
        <taxon>Bacteria</taxon>
        <taxon>Candidatus Magasanikiibacteriota</taxon>
    </lineage>
</organism>
<keyword evidence="3" id="KW-0378">Hydrolase</keyword>
<proteinExistence type="inferred from homology"/>
<name>A0A2H0N1X3_9BACT</name>
<dbReference type="EMBL" id="PCWM01000077">
    <property type="protein sequence ID" value="PIR02894.1"/>
    <property type="molecule type" value="Genomic_DNA"/>
</dbReference>
<dbReference type="Gene3D" id="3.40.1440.10">
    <property type="entry name" value="GIY-YIG endonuclease"/>
    <property type="match status" value="1"/>
</dbReference>
<accession>A0A2H0N1X3</accession>
<comment type="similarity">
    <text evidence="1">Belongs to the UPF0213 family.</text>
</comment>
<reference evidence="3 4" key="1">
    <citation type="submission" date="2017-09" db="EMBL/GenBank/DDBJ databases">
        <title>Depth-based differentiation of microbial function through sediment-hosted aquifers and enrichment of novel symbionts in the deep terrestrial subsurface.</title>
        <authorList>
            <person name="Probst A.J."/>
            <person name="Ladd B."/>
            <person name="Jarett J.K."/>
            <person name="Geller-Mcgrath D.E."/>
            <person name="Sieber C.M."/>
            <person name="Emerson J.B."/>
            <person name="Anantharaman K."/>
            <person name="Thomas B.C."/>
            <person name="Malmstrom R."/>
            <person name="Stieglmeier M."/>
            <person name="Klingl A."/>
            <person name="Woyke T."/>
            <person name="Ryan C.M."/>
            <person name="Banfield J.F."/>
        </authorList>
    </citation>
    <scope>NUCLEOTIDE SEQUENCE [LARGE SCALE GENOMIC DNA]</scope>
    <source>
        <strain evidence="3">CG11_big_fil_rev_8_21_14_0_20_43_7</strain>
    </source>
</reference>
<feature type="domain" description="GIY-YIG" evidence="2">
    <location>
        <begin position="1"/>
        <end position="75"/>
    </location>
</feature>
<evidence type="ECO:0000313" key="3">
    <source>
        <dbReference type="EMBL" id="PIR02894.1"/>
    </source>
</evidence>
<dbReference type="InterPro" id="IPR035901">
    <property type="entry name" value="GIY-YIG_endonuc_sf"/>
</dbReference>
<dbReference type="PANTHER" id="PTHR34477:SF1">
    <property type="entry name" value="UPF0213 PROTEIN YHBQ"/>
    <property type="match status" value="1"/>
</dbReference>
<dbReference type="InterPro" id="IPR050190">
    <property type="entry name" value="UPF0213_domain"/>
</dbReference>
<dbReference type="PROSITE" id="PS50164">
    <property type="entry name" value="GIY_YIG"/>
    <property type="match status" value="1"/>
</dbReference>
<keyword evidence="3" id="KW-0540">Nuclease</keyword>
<dbReference type="PANTHER" id="PTHR34477">
    <property type="entry name" value="UPF0213 PROTEIN YHBQ"/>
    <property type="match status" value="1"/>
</dbReference>
<keyword evidence="3" id="KW-0255">Endonuclease</keyword>
<dbReference type="SUPFAM" id="SSF82771">
    <property type="entry name" value="GIY-YIG endonuclease"/>
    <property type="match status" value="1"/>
</dbReference>
<evidence type="ECO:0000313" key="4">
    <source>
        <dbReference type="Proteomes" id="UP000229782"/>
    </source>
</evidence>
<dbReference type="Pfam" id="PF01541">
    <property type="entry name" value="GIY-YIG"/>
    <property type="match status" value="1"/>
</dbReference>
<comment type="caution">
    <text evidence="3">The sequence shown here is derived from an EMBL/GenBank/DDBJ whole genome shotgun (WGS) entry which is preliminary data.</text>
</comment>
<evidence type="ECO:0000256" key="1">
    <source>
        <dbReference type="ARBA" id="ARBA00007435"/>
    </source>
</evidence>
<evidence type="ECO:0000259" key="2">
    <source>
        <dbReference type="PROSITE" id="PS50164"/>
    </source>
</evidence>
<dbReference type="InterPro" id="IPR000305">
    <property type="entry name" value="GIY-YIG_endonuc"/>
</dbReference>
<dbReference type="GO" id="GO:0004519">
    <property type="term" value="F:endonuclease activity"/>
    <property type="evidence" value="ECO:0007669"/>
    <property type="project" value="UniProtKB-KW"/>
</dbReference>
<gene>
    <name evidence="3" type="ORF">COV60_03225</name>
</gene>
<sequence>MYTLYILRCADDTLYTGIAKNLEKRLAMHRSGTGAKYVRGRLPFELVYTEVYKDRSSAMKREIEVKKWSKQKKEKLIKEVPSLS</sequence>
<dbReference type="CDD" id="cd10456">
    <property type="entry name" value="GIY-YIG_UPF0213"/>
    <property type="match status" value="1"/>
</dbReference>
<dbReference type="AlphaFoldDB" id="A0A2H0N1X3"/>